<keyword evidence="3" id="KW-1185">Reference proteome</keyword>
<evidence type="ECO:0000313" key="2">
    <source>
        <dbReference type="EMBL" id="AGM25255.1"/>
    </source>
</evidence>
<evidence type="ECO:0000313" key="3">
    <source>
        <dbReference type="Proteomes" id="UP000013964"/>
    </source>
</evidence>
<sequence>MKKLITMLAILGLSNLSGAFFVEHLENTKSQLSNINLNWDSQLNAYSIISCDYNRFDVWPGYIEEVDLSNLLTLFNDLQKIHFETGKIISGYNLPEFAFISDNKELVGLGQFDMEAAISILDLVNADNVEFISASLKVINLAEPIYKINLRYSICGVKQLMKLTEISNQYLPSKQNNLLTNIHFSYFLL</sequence>
<organism evidence="2 3">
    <name type="scientific">Spiroplasma chrysopicola DF-1</name>
    <dbReference type="NCBI Taxonomy" id="1276227"/>
    <lineage>
        <taxon>Bacteria</taxon>
        <taxon>Bacillati</taxon>
        <taxon>Mycoplasmatota</taxon>
        <taxon>Mollicutes</taxon>
        <taxon>Entomoplasmatales</taxon>
        <taxon>Spiroplasmataceae</taxon>
        <taxon>Spiroplasma</taxon>
    </lineage>
</organism>
<accession>R4UGK0</accession>
<dbReference type="OrthoDB" id="392911at2"/>
<dbReference type="AlphaFoldDB" id="R4UGK0"/>
<keyword evidence="1" id="KW-0732">Signal</keyword>
<feature type="signal peptide" evidence="1">
    <location>
        <begin position="1"/>
        <end position="19"/>
    </location>
</feature>
<protein>
    <recommendedName>
        <fullName evidence="4">Chitinase</fullName>
    </recommendedName>
</protein>
<dbReference type="EMBL" id="CP005077">
    <property type="protein sequence ID" value="AGM25255.1"/>
    <property type="molecule type" value="Genomic_DNA"/>
</dbReference>
<dbReference type="PATRIC" id="fig|1276227.3.peg.685"/>
<reference evidence="2 3" key="1">
    <citation type="journal article" date="2013" name="Genome Biol. Evol.">
        <title>Complete genomes of two dipteran-associated spiroplasmas provided insights into the origin, dynamics, and impacts of viral invasion in spiroplasma.</title>
        <authorList>
            <person name="Ku C."/>
            <person name="Lo W.S."/>
            <person name="Chen L.L."/>
            <person name="Kuo C.H."/>
        </authorList>
    </citation>
    <scope>NUCLEOTIDE SEQUENCE [LARGE SCALE GENOMIC DNA]</scope>
    <source>
        <strain evidence="2 3">DF-1</strain>
    </source>
</reference>
<proteinExistence type="predicted"/>
<feature type="chain" id="PRO_5004371522" description="Chitinase" evidence="1">
    <location>
        <begin position="20"/>
        <end position="189"/>
    </location>
</feature>
<dbReference type="KEGG" id="scr:SCHRY_v1c06790"/>
<dbReference type="HOGENOM" id="CLU_1460414_0_0_14"/>
<dbReference type="Proteomes" id="UP000013964">
    <property type="component" value="Chromosome"/>
</dbReference>
<gene>
    <name evidence="2" type="ORF">SCHRY_v1c06790</name>
</gene>
<dbReference type="RefSeq" id="WP_016339080.1">
    <property type="nucleotide sequence ID" value="NC_021280.1"/>
</dbReference>
<evidence type="ECO:0000256" key="1">
    <source>
        <dbReference type="SAM" id="SignalP"/>
    </source>
</evidence>
<evidence type="ECO:0008006" key="4">
    <source>
        <dbReference type="Google" id="ProtNLM"/>
    </source>
</evidence>
<name>R4UGK0_9MOLU</name>